<proteinExistence type="predicted"/>
<dbReference type="SUPFAM" id="SSF53383">
    <property type="entry name" value="PLP-dependent transferases"/>
    <property type="match status" value="1"/>
</dbReference>
<evidence type="ECO:0000313" key="1">
    <source>
        <dbReference type="EMBL" id="KIZ47469.1"/>
    </source>
</evidence>
<dbReference type="Proteomes" id="UP000032515">
    <property type="component" value="Unassembled WGS sequence"/>
</dbReference>
<dbReference type="PATRIC" id="fig|1076.23.peg.6405"/>
<accession>A0A0D7F336</accession>
<gene>
    <name evidence="1" type="ORF">OO17_04190</name>
</gene>
<reference evidence="1 2" key="1">
    <citation type="submission" date="2014-11" db="EMBL/GenBank/DDBJ databases">
        <title>Genomics and ecophysiology of heterotrophic nitrogen fixing bacteria isolated from estuarine surface water.</title>
        <authorList>
            <person name="Bentzon-Tilia M."/>
            <person name="Severin I."/>
            <person name="Hansen L.H."/>
            <person name="Riemann L."/>
        </authorList>
    </citation>
    <scope>NUCLEOTIDE SEQUENCE [LARGE SCALE GENOMIC DNA]</scope>
    <source>
        <strain evidence="1 2">BAL398</strain>
    </source>
</reference>
<dbReference type="AlphaFoldDB" id="A0A0D7F336"/>
<evidence type="ECO:0000313" key="2">
    <source>
        <dbReference type="Proteomes" id="UP000032515"/>
    </source>
</evidence>
<dbReference type="Gene3D" id="3.40.640.10">
    <property type="entry name" value="Type I PLP-dependent aspartate aminotransferase-like (Major domain)"/>
    <property type="match status" value="1"/>
</dbReference>
<sequence length="117" mass="12961">MPPGDIAVDLWQAGSDTRADDFVSLFAKCPRNTLLVYSFSKFFGATGRLLGTMALHTDNVFAAALVALPEKDKTLLDRATSARRRQLPFADRSAEIGGTFRIRGEDDRRMRCVATHQ</sequence>
<name>A0A0D7F336_RHOPL</name>
<evidence type="ECO:0008006" key="3">
    <source>
        <dbReference type="Google" id="ProtNLM"/>
    </source>
</evidence>
<dbReference type="EMBL" id="JXXE01000075">
    <property type="protein sequence ID" value="KIZ47469.1"/>
    <property type="molecule type" value="Genomic_DNA"/>
</dbReference>
<protein>
    <recommendedName>
        <fullName evidence="3">Aminotransferase</fullName>
    </recommendedName>
</protein>
<dbReference type="InterPro" id="IPR015424">
    <property type="entry name" value="PyrdxlP-dep_Trfase"/>
</dbReference>
<comment type="caution">
    <text evidence="1">The sequence shown here is derived from an EMBL/GenBank/DDBJ whole genome shotgun (WGS) entry which is preliminary data.</text>
</comment>
<organism evidence="1 2">
    <name type="scientific">Rhodopseudomonas palustris</name>
    <dbReference type="NCBI Taxonomy" id="1076"/>
    <lineage>
        <taxon>Bacteria</taxon>
        <taxon>Pseudomonadati</taxon>
        <taxon>Pseudomonadota</taxon>
        <taxon>Alphaproteobacteria</taxon>
        <taxon>Hyphomicrobiales</taxon>
        <taxon>Nitrobacteraceae</taxon>
        <taxon>Rhodopseudomonas</taxon>
    </lineage>
</organism>
<dbReference type="InterPro" id="IPR015421">
    <property type="entry name" value="PyrdxlP-dep_Trfase_major"/>
</dbReference>